<feature type="non-terminal residue" evidence="1">
    <location>
        <position position="1"/>
    </location>
</feature>
<dbReference type="Proteomes" id="UP001189429">
    <property type="component" value="Unassembled WGS sequence"/>
</dbReference>
<reference evidence="1" key="1">
    <citation type="submission" date="2023-10" db="EMBL/GenBank/DDBJ databases">
        <authorList>
            <person name="Chen Y."/>
            <person name="Shah S."/>
            <person name="Dougan E. K."/>
            <person name="Thang M."/>
            <person name="Chan C."/>
        </authorList>
    </citation>
    <scope>NUCLEOTIDE SEQUENCE [LARGE SCALE GENOMIC DNA]</scope>
</reference>
<evidence type="ECO:0000313" key="2">
    <source>
        <dbReference type="Proteomes" id="UP001189429"/>
    </source>
</evidence>
<gene>
    <name evidence="1" type="ORF">PCOR1329_LOCUS4474</name>
</gene>
<organism evidence="1 2">
    <name type="scientific">Prorocentrum cordatum</name>
    <dbReference type="NCBI Taxonomy" id="2364126"/>
    <lineage>
        <taxon>Eukaryota</taxon>
        <taxon>Sar</taxon>
        <taxon>Alveolata</taxon>
        <taxon>Dinophyceae</taxon>
        <taxon>Prorocentrales</taxon>
        <taxon>Prorocentraceae</taxon>
        <taxon>Prorocentrum</taxon>
    </lineage>
</organism>
<keyword evidence="2" id="KW-1185">Reference proteome</keyword>
<proteinExistence type="predicted"/>
<accession>A0ABN9PN72</accession>
<name>A0ABN9PN72_9DINO</name>
<dbReference type="EMBL" id="CAUYUJ010001156">
    <property type="protein sequence ID" value="CAK0794507.1"/>
    <property type="molecule type" value="Genomic_DNA"/>
</dbReference>
<sequence length="375" mass="41185">LKARPAGPGDPHNPLPYARRCPAVASERERHMLALIAASLAARAAGVAVAAAAGRREQPARDDPPRTAGSYLRRLAEQEAGQVGCLTSSLSQQVTKEGFEVDPEIWVERQMKPGSRLITVGDSVVGQMHALGKPGFSCSDARPCRGTAPFKVGVNVSWQVELDKTDERYVGKGWQHLKRYWVRSARGEMSQVEGWEVAPAVSGHPAGAQEAEEAAALLQRFLRDDLKVTADDVMVIGLLGNHFNDGDLPAFERYAELLMRDVVTEFPGRVVVLGTSPQHFRTQTGAYNVSQGATGCAPIPLPSDASGGNNKNRNAIWGHSVWRHMKSKRARFVDMYEMLLPLWRCHRNELDCTHWSDAVISIQVELVLEALKKIE</sequence>
<evidence type="ECO:0000313" key="1">
    <source>
        <dbReference type="EMBL" id="CAK0794507.1"/>
    </source>
</evidence>
<protein>
    <recommendedName>
        <fullName evidence="3">DNA polymerase alpha subunit B</fullName>
    </recommendedName>
</protein>
<evidence type="ECO:0008006" key="3">
    <source>
        <dbReference type="Google" id="ProtNLM"/>
    </source>
</evidence>
<comment type="caution">
    <text evidence="1">The sequence shown here is derived from an EMBL/GenBank/DDBJ whole genome shotgun (WGS) entry which is preliminary data.</text>
</comment>